<dbReference type="AlphaFoldDB" id="A0AAW3H3V3"/>
<reference evidence="1 2" key="1">
    <citation type="submission" date="2015-02" db="EMBL/GenBank/DDBJ databases">
        <title>Evolution of amylase-binding proteins of oral streptococcal species.</title>
        <authorList>
            <person name="Haase E.M."/>
        </authorList>
    </citation>
    <scope>NUCLEOTIDE SEQUENCE [LARGE SCALE GENOMIC DNA]</scope>
    <source>
        <strain evidence="1 2">G9B</strain>
    </source>
</reference>
<accession>A0AAW3H3V3</accession>
<gene>
    <name evidence="1" type="ORF">TZ86_01795</name>
</gene>
<evidence type="ECO:0000313" key="1">
    <source>
        <dbReference type="EMBL" id="KJQ56459.1"/>
    </source>
</evidence>
<dbReference type="Proteomes" id="UP000033658">
    <property type="component" value="Unassembled WGS sequence"/>
</dbReference>
<dbReference type="RefSeq" id="WP_045505367.1">
    <property type="nucleotide sequence ID" value="NZ_JYGL01000002.1"/>
</dbReference>
<comment type="caution">
    <text evidence="1">The sequence shown here is derived from an EMBL/GenBank/DDBJ whole genome shotgun (WGS) entry which is preliminary data.</text>
</comment>
<dbReference type="EMBL" id="JYGL01000002">
    <property type="protein sequence ID" value="KJQ56459.1"/>
    <property type="molecule type" value="Genomic_DNA"/>
</dbReference>
<name>A0AAW3H3V3_STRGN</name>
<evidence type="ECO:0000313" key="2">
    <source>
        <dbReference type="Proteomes" id="UP000033658"/>
    </source>
</evidence>
<proteinExistence type="predicted"/>
<sequence>MVFRVDLINSIAVKFRDAIEEVKRLGEFWQSGTREIDRMEYFPDGCCDDATDLFAFYLLEEFGIKSEQENGVFFSDNFYEKTNHVWLSFFETDLIVDLTYDQFKEYHHDDRKIYVGSKSEFHLQADEIRKDKNCNISQNTRLLYDYRKIVDKLKSLS</sequence>
<organism evidence="1 2">
    <name type="scientific">Streptococcus gordonii</name>
    <dbReference type="NCBI Taxonomy" id="1302"/>
    <lineage>
        <taxon>Bacteria</taxon>
        <taxon>Bacillati</taxon>
        <taxon>Bacillota</taxon>
        <taxon>Bacilli</taxon>
        <taxon>Lactobacillales</taxon>
        <taxon>Streptococcaceae</taxon>
        <taxon>Streptococcus</taxon>
    </lineage>
</organism>
<protein>
    <submittedName>
        <fullName evidence="1">Uncharacterized protein</fullName>
    </submittedName>
</protein>